<sequence length="266" mass="28988">MNVVNPAAGTNASKQQHNATKLARDAIFQNEEDLTGGWFTALAASIYIASFSYVGVEIVAGTAQEAKFVDSKANESTSGGILNGPSNRERSSTKLKDPFEFSLWVPMVTTVIYVWGGWIVSENIYWNDERLPASVWSDGKTTPNGESRSIFVIANKDSGSANSATTSTALTAFLIVHVLSTSTSSLYVASRTLFGLAYTSVKSRGHTETTLLSRFLDILVRKSKFDVPYVAILVSAWLCWLPFLKYGFKAAFLDVRQILISSKQGA</sequence>
<evidence type="ECO:0000256" key="3">
    <source>
        <dbReference type="ARBA" id="ARBA00022692"/>
    </source>
</evidence>
<dbReference type="Pfam" id="PF00324">
    <property type="entry name" value="AA_permease"/>
    <property type="match status" value="1"/>
</dbReference>
<dbReference type="Gene3D" id="1.20.1740.10">
    <property type="entry name" value="Amino acid/polyamine transporter I"/>
    <property type="match status" value="1"/>
</dbReference>
<evidence type="ECO:0000259" key="7">
    <source>
        <dbReference type="Pfam" id="PF00324"/>
    </source>
</evidence>
<gene>
    <name evidence="8" type="ORF">CRHIZ90672A_00008883</name>
</gene>
<keyword evidence="9" id="KW-1185">Reference proteome</keyword>
<evidence type="ECO:0000256" key="4">
    <source>
        <dbReference type="ARBA" id="ARBA00022989"/>
    </source>
</evidence>
<reference evidence="8" key="1">
    <citation type="submission" date="2021-10" db="EMBL/GenBank/DDBJ databases">
        <authorList>
            <person name="Piombo E."/>
        </authorList>
    </citation>
    <scope>NUCLEOTIDE SEQUENCE</scope>
</reference>
<dbReference type="EMBL" id="CABFNQ020000763">
    <property type="protein sequence ID" value="CAH0040896.1"/>
    <property type="molecule type" value="Genomic_DNA"/>
</dbReference>
<evidence type="ECO:0000256" key="6">
    <source>
        <dbReference type="SAM" id="Phobius"/>
    </source>
</evidence>
<protein>
    <recommendedName>
        <fullName evidence="7">Amino acid permease/ SLC12A domain-containing protein</fullName>
    </recommendedName>
</protein>
<keyword evidence="4 6" id="KW-1133">Transmembrane helix</keyword>
<evidence type="ECO:0000256" key="1">
    <source>
        <dbReference type="ARBA" id="ARBA00004141"/>
    </source>
</evidence>
<keyword evidence="3 6" id="KW-0812">Transmembrane</keyword>
<dbReference type="OrthoDB" id="3900342at2759"/>
<dbReference type="PANTHER" id="PTHR43495">
    <property type="entry name" value="GABA PERMEASE"/>
    <property type="match status" value="1"/>
</dbReference>
<dbReference type="InterPro" id="IPR004841">
    <property type="entry name" value="AA-permease/SLC12A_dom"/>
</dbReference>
<evidence type="ECO:0000256" key="2">
    <source>
        <dbReference type="ARBA" id="ARBA00022448"/>
    </source>
</evidence>
<dbReference type="Proteomes" id="UP000696573">
    <property type="component" value="Unassembled WGS sequence"/>
</dbReference>
<organism evidence="8 9">
    <name type="scientific">Clonostachys rhizophaga</name>
    <dbReference type="NCBI Taxonomy" id="160324"/>
    <lineage>
        <taxon>Eukaryota</taxon>
        <taxon>Fungi</taxon>
        <taxon>Dikarya</taxon>
        <taxon>Ascomycota</taxon>
        <taxon>Pezizomycotina</taxon>
        <taxon>Sordariomycetes</taxon>
        <taxon>Hypocreomycetidae</taxon>
        <taxon>Hypocreales</taxon>
        <taxon>Bionectriaceae</taxon>
        <taxon>Clonostachys</taxon>
    </lineage>
</organism>
<feature type="transmembrane region" description="Helical" evidence="6">
    <location>
        <begin position="229"/>
        <end position="248"/>
    </location>
</feature>
<keyword evidence="2" id="KW-0813">Transport</keyword>
<accession>A0A9N9W2E2</accession>
<dbReference type="AlphaFoldDB" id="A0A9N9W2E2"/>
<dbReference type="GO" id="GO:0055085">
    <property type="term" value="P:transmembrane transport"/>
    <property type="evidence" value="ECO:0007669"/>
    <property type="project" value="InterPro"/>
</dbReference>
<name>A0A9N9W2E2_9HYPO</name>
<comment type="subcellular location">
    <subcellularLocation>
        <location evidence="1">Membrane</location>
        <topology evidence="1">Multi-pass membrane protein</topology>
    </subcellularLocation>
</comment>
<feature type="domain" description="Amino acid permease/ SLC12A" evidence="7">
    <location>
        <begin position="105"/>
        <end position="260"/>
    </location>
</feature>
<proteinExistence type="predicted"/>
<feature type="transmembrane region" description="Helical" evidence="6">
    <location>
        <begin position="101"/>
        <end position="120"/>
    </location>
</feature>
<evidence type="ECO:0000256" key="5">
    <source>
        <dbReference type="ARBA" id="ARBA00023136"/>
    </source>
</evidence>
<comment type="caution">
    <text evidence="8">The sequence shown here is derived from an EMBL/GenBank/DDBJ whole genome shotgun (WGS) entry which is preliminary data.</text>
</comment>
<keyword evidence="5 6" id="KW-0472">Membrane</keyword>
<evidence type="ECO:0000313" key="8">
    <source>
        <dbReference type="EMBL" id="CAH0040896.1"/>
    </source>
</evidence>
<dbReference type="GO" id="GO:0016020">
    <property type="term" value="C:membrane"/>
    <property type="evidence" value="ECO:0007669"/>
    <property type="project" value="UniProtKB-SubCell"/>
</dbReference>
<dbReference type="PANTHER" id="PTHR43495:SF5">
    <property type="entry name" value="GAMMA-AMINOBUTYRIC ACID PERMEASE"/>
    <property type="match status" value="1"/>
</dbReference>
<evidence type="ECO:0000313" key="9">
    <source>
        <dbReference type="Proteomes" id="UP000696573"/>
    </source>
</evidence>